<feature type="compositionally biased region" description="Polar residues" evidence="1">
    <location>
        <begin position="1"/>
        <end position="14"/>
    </location>
</feature>
<dbReference type="Proteomes" id="UP000054324">
    <property type="component" value="Unassembled WGS sequence"/>
</dbReference>
<dbReference type="CTD" id="20321332"/>
<gene>
    <name evidence="2" type="ORF">T265_07153</name>
</gene>
<evidence type="ECO:0000313" key="2">
    <source>
        <dbReference type="EMBL" id="KER25349.1"/>
    </source>
</evidence>
<dbReference type="OrthoDB" id="6266369at2759"/>
<dbReference type="EMBL" id="KL596779">
    <property type="protein sequence ID" value="KER25349.1"/>
    <property type="molecule type" value="Genomic_DNA"/>
</dbReference>
<sequence length="86" mass="9312">MIRGPNPTSASRLTLSRLGQPGSIPTLVQPSDGMAVRHQKGAIAERFLPYGIVAVDTTITYMQLNFENVISADLMGNVPNLRIQCT</sequence>
<dbReference type="GeneID" id="20321332"/>
<feature type="region of interest" description="Disordered" evidence="1">
    <location>
        <begin position="1"/>
        <end position="31"/>
    </location>
</feature>
<organism evidence="2 3">
    <name type="scientific">Opisthorchis viverrini</name>
    <name type="common">Southeast Asian liver fluke</name>
    <dbReference type="NCBI Taxonomy" id="6198"/>
    <lineage>
        <taxon>Eukaryota</taxon>
        <taxon>Metazoa</taxon>
        <taxon>Spiralia</taxon>
        <taxon>Lophotrochozoa</taxon>
        <taxon>Platyhelminthes</taxon>
        <taxon>Trematoda</taxon>
        <taxon>Digenea</taxon>
        <taxon>Opisthorchiida</taxon>
        <taxon>Opisthorchiata</taxon>
        <taxon>Opisthorchiidae</taxon>
        <taxon>Opisthorchis</taxon>
    </lineage>
</organism>
<evidence type="ECO:0000313" key="3">
    <source>
        <dbReference type="Proteomes" id="UP000054324"/>
    </source>
</evidence>
<dbReference type="RefSeq" id="XP_009170868.1">
    <property type="nucleotide sequence ID" value="XM_009172604.1"/>
</dbReference>
<proteinExistence type="predicted"/>
<reference evidence="2 3" key="1">
    <citation type="submission" date="2013-11" db="EMBL/GenBank/DDBJ databases">
        <title>Opisthorchis viverrini - life in the bile duct.</title>
        <authorList>
            <person name="Young N.D."/>
            <person name="Nagarajan N."/>
            <person name="Lin S.J."/>
            <person name="Korhonen P.K."/>
            <person name="Jex A.R."/>
            <person name="Hall R.S."/>
            <person name="Safavi-Hemami H."/>
            <person name="Kaewkong W."/>
            <person name="Bertrand D."/>
            <person name="Gao S."/>
            <person name="Seet Q."/>
            <person name="Wongkham S."/>
            <person name="Teh B.T."/>
            <person name="Wongkham C."/>
            <person name="Intapan P.M."/>
            <person name="Maleewong W."/>
            <person name="Yang X."/>
            <person name="Hu M."/>
            <person name="Wang Z."/>
            <person name="Hofmann A."/>
            <person name="Sternberg P.W."/>
            <person name="Tan P."/>
            <person name="Wang J."/>
            <person name="Gasser R.B."/>
        </authorList>
    </citation>
    <scope>NUCLEOTIDE SEQUENCE [LARGE SCALE GENOMIC DNA]</scope>
</reference>
<protein>
    <submittedName>
        <fullName evidence="2">Uncharacterized protein</fullName>
    </submittedName>
</protein>
<accession>A0A075ACA4</accession>
<evidence type="ECO:0000256" key="1">
    <source>
        <dbReference type="SAM" id="MobiDB-lite"/>
    </source>
</evidence>
<keyword evidence="3" id="KW-1185">Reference proteome</keyword>
<dbReference type="KEGG" id="ovi:T265_07153"/>
<name>A0A075ACA4_OPIVI</name>
<dbReference type="AlphaFoldDB" id="A0A075ACA4"/>